<feature type="domain" description="SGNH hydrolase-type esterase" evidence="1">
    <location>
        <begin position="22"/>
        <end position="170"/>
    </location>
</feature>
<evidence type="ECO:0000259" key="1">
    <source>
        <dbReference type="Pfam" id="PF13472"/>
    </source>
</evidence>
<dbReference type="Proteomes" id="UP000215185">
    <property type="component" value="Chromosome 1"/>
</dbReference>
<evidence type="ECO:0000313" key="2">
    <source>
        <dbReference type="EMBL" id="SNU86268.1"/>
    </source>
</evidence>
<dbReference type="SUPFAM" id="SSF52266">
    <property type="entry name" value="SGNH hydrolase"/>
    <property type="match status" value="1"/>
</dbReference>
<dbReference type="STRING" id="1123308.GCA_000380085_00493"/>
<proteinExistence type="predicted"/>
<evidence type="ECO:0000313" key="3">
    <source>
        <dbReference type="Proteomes" id="UP000215185"/>
    </source>
</evidence>
<reference evidence="2 3" key="1">
    <citation type="submission" date="2017-06" db="EMBL/GenBank/DDBJ databases">
        <authorList>
            <consortium name="Pathogen Informatics"/>
        </authorList>
    </citation>
    <scope>NUCLEOTIDE SEQUENCE [LARGE SCALE GENOMIC DNA]</scope>
    <source>
        <strain evidence="2 3">NCTC13788</strain>
    </source>
</reference>
<dbReference type="InterPro" id="IPR013830">
    <property type="entry name" value="SGNH_hydro"/>
</dbReference>
<protein>
    <submittedName>
        <fullName evidence="2">GDSL-like protein</fullName>
    </submittedName>
</protein>
<dbReference type="EMBL" id="LT906439">
    <property type="protein sequence ID" value="SNU86268.1"/>
    <property type="molecule type" value="Genomic_DNA"/>
</dbReference>
<dbReference type="Pfam" id="PF13472">
    <property type="entry name" value="Lipase_GDSL_2"/>
    <property type="match status" value="1"/>
</dbReference>
<accession>A0A239SN23</accession>
<dbReference type="RefSeq" id="WP_018373057.1">
    <property type="nucleotide sequence ID" value="NZ_LT906439.1"/>
</dbReference>
<dbReference type="PANTHER" id="PTHR14209">
    <property type="entry name" value="ISOAMYL ACETATE-HYDROLYZING ESTERASE 1"/>
    <property type="match status" value="1"/>
</dbReference>
<gene>
    <name evidence="2" type="ORF">SAMEA4412692_00164</name>
</gene>
<dbReference type="Gene3D" id="3.40.50.1110">
    <property type="entry name" value="SGNH hydrolase"/>
    <property type="match status" value="1"/>
</dbReference>
<dbReference type="eggNOG" id="COG2755">
    <property type="taxonomic scope" value="Bacteria"/>
</dbReference>
<keyword evidence="3" id="KW-1185">Reference proteome</keyword>
<organism evidence="2 3">
    <name type="scientific">Streptococcus merionis</name>
    <dbReference type="NCBI Taxonomy" id="400065"/>
    <lineage>
        <taxon>Bacteria</taxon>
        <taxon>Bacillati</taxon>
        <taxon>Bacillota</taxon>
        <taxon>Bacilli</taxon>
        <taxon>Lactobacillales</taxon>
        <taxon>Streptococcaceae</taxon>
        <taxon>Streptococcus</taxon>
    </lineage>
</organism>
<dbReference type="InterPro" id="IPR045136">
    <property type="entry name" value="Iah1-like"/>
</dbReference>
<sequence>MARHEGCDQPMVNDCLNQLANFPLEIINTAVSGHNTADLLARLDQEILSQAQVDFICILIGTNDLASHKQIHLPTFEANLKQIIKKLARIYEPKQITLISPPPVDESKQRHRTNRRIREYSTCMKQIAFQENCRFIDLYKTFTENPKPTEELLIGSLNDGLHFGKAGYELLAQTILEALGSFGN</sequence>
<name>A0A239SN23_9STRE</name>
<dbReference type="KEGG" id="smen:SAMEA4412692_0164"/>
<dbReference type="InterPro" id="IPR036514">
    <property type="entry name" value="SGNH_hydro_sf"/>
</dbReference>
<dbReference type="AlphaFoldDB" id="A0A239SN23"/>
<dbReference type="PANTHER" id="PTHR14209:SF19">
    <property type="entry name" value="ISOAMYL ACETATE-HYDROLYZING ESTERASE 1 HOMOLOG"/>
    <property type="match status" value="1"/>
</dbReference>